<evidence type="ECO:0000313" key="2">
    <source>
        <dbReference type="Proteomes" id="UP000760494"/>
    </source>
</evidence>
<feature type="non-terminal residue" evidence="1">
    <location>
        <position position="1"/>
    </location>
</feature>
<reference evidence="1" key="1">
    <citation type="submission" date="2019-05" db="EMBL/GenBank/DDBJ databases">
        <authorList>
            <person name="Piombo E."/>
        </authorList>
    </citation>
    <scope>NUCLEOTIDE SEQUENCE</scope>
    <source>
        <strain evidence="1">C2S</strain>
    </source>
</reference>
<dbReference type="Proteomes" id="UP000760494">
    <property type="component" value="Unassembled WGS sequence"/>
</dbReference>
<proteinExistence type="predicted"/>
<gene>
    <name evidence="1" type="ORF">C2S_13195</name>
</gene>
<organism evidence="1 2">
    <name type="scientific">Fusarium fujikuroi</name>
    <name type="common">Bakanae and foot rot disease fungus</name>
    <name type="synonym">Gibberella fujikuroi</name>
    <dbReference type="NCBI Taxonomy" id="5127"/>
    <lineage>
        <taxon>Eukaryota</taxon>
        <taxon>Fungi</taxon>
        <taxon>Dikarya</taxon>
        <taxon>Ascomycota</taxon>
        <taxon>Pezizomycotina</taxon>
        <taxon>Sordariomycetes</taxon>
        <taxon>Hypocreomycetidae</taxon>
        <taxon>Hypocreales</taxon>
        <taxon>Nectriaceae</taxon>
        <taxon>Fusarium</taxon>
        <taxon>Fusarium fujikuroi species complex</taxon>
    </lineage>
</organism>
<name>A0A5Q3DDI0_FUSFU</name>
<protein>
    <submittedName>
        <fullName evidence="1">Uncharacterized protein</fullName>
    </submittedName>
</protein>
<accession>A0A5Q3DDI0</accession>
<dbReference type="AlphaFoldDB" id="A0A5Q3DDI0"/>
<sequence length="218" mass="24649">MEAAYLVQLIGESAEGETATSSENSPVYLEPLKILPRYSGERKLQSPFTLARRSTSAVDAAPIAQFCSENKTRRGGRGNWKIRGYAGRYISTGDRPTYFETQRAVRYFNGMNFTTVRVELHEIYRPEPTEQARLHHTFHPGFNGVQGIDTRIDTNLVQQSDANSLGLLFEFTNGRRIVAYGNNACNALGSRSNDHCMMDKRYERNDEIIFGDVIVKLQ</sequence>
<dbReference type="EMBL" id="CABFJX010000427">
    <property type="protein sequence ID" value="VTT84426.1"/>
    <property type="molecule type" value="Genomic_DNA"/>
</dbReference>
<evidence type="ECO:0000313" key="1">
    <source>
        <dbReference type="EMBL" id="VTT84426.1"/>
    </source>
</evidence>
<comment type="caution">
    <text evidence="1">The sequence shown here is derived from an EMBL/GenBank/DDBJ whole genome shotgun (WGS) entry which is preliminary data.</text>
</comment>